<name>A0A8S1NHP0_9CILI</name>
<protein>
    <submittedName>
        <fullName evidence="1">Uncharacterized protein</fullName>
    </submittedName>
</protein>
<organism evidence="1 2">
    <name type="scientific">Paramecium sonneborni</name>
    <dbReference type="NCBI Taxonomy" id="65129"/>
    <lineage>
        <taxon>Eukaryota</taxon>
        <taxon>Sar</taxon>
        <taxon>Alveolata</taxon>
        <taxon>Ciliophora</taxon>
        <taxon>Intramacronucleata</taxon>
        <taxon>Oligohymenophorea</taxon>
        <taxon>Peniculida</taxon>
        <taxon>Parameciidae</taxon>
        <taxon>Paramecium</taxon>
    </lineage>
</organism>
<accession>A0A8S1NHP0</accession>
<dbReference type="Proteomes" id="UP000692954">
    <property type="component" value="Unassembled WGS sequence"/>
</dbReference>
<dbReference type="AlphaFoldDB" id="A0A8S1NHP0"/>
<sequence length="79" mass="9018">MSELEAQCVRMVKFGQSNIEKTIQFFDNKLLDSIINDYSKMELNLLQTSNSLNKSLIEAESTNTKLKQFVTLLSKQGQT</sequence>
<evidence type="ECO:0000313" key="1">
    <source>
        <dbReference type="EMBL" id="CAD8091612.1"/>
    </source>
</evidence>
<dbReference type="EMBL" id="CAJJDN010000057">
    <property type="protein sequence ID" value="CAD8091612.1"/>
    <property type="molecule type" value="Genomic_DNA"/>
</dbReference>
<gene>
    <name evidence="1" type="ORF">PSON_ATCC_30995.1.T0570359</name>
</gene>
<keyword evidence="2" id="KW-1185">Reference proteome</keyword>
<reference evidence="1" key="1">
    <citation type="submission" date="2021-01" db="EMBL/GenBank/DDBJ databases">
        <authorList>
            <consortium name="Genoscope - CEA"/>
            <person name="William W."/>
        </authorList>
    </citation>
    <scope>NUCLEOTIDE SEQUENCE</scope>
</reference>
<dbReference type="OrthoDB" id="295331at2759"/>
<comment type="caution">
    <text evidence="1">The sequence shown here is derived from an EMBL/GenBank/DDBJ whole genome shotgun (WGS) entry which is preliminary data.</text>
</comment>
<proteinExistence type="predicted"/>
<evidence type="ECO:0000313" key="2">
    <source>
        <dbReference type="Proteomes" id="UP000692954"/>
    </source>
</evidence>